<dbReference type="Pfam" id="PF13814">
    <property type="entry name" value="Replic_Relax"/>
    <property type="match status" value="1"/>
</dbReference>
<evidence type="ECO:0008006" key="3">
    <source>
        <dbReference type="Google" id="ProtNLM"/>
    </source>
</evidence>
<evidence type="ECO:0000313" key="2">
    <source>
        <dbReference type="Proteomes" id="UP000619355"/>
    </source>
</evidence>
<protein>
    <recommendedName>
        <fullName evidence="3">Replication-relaxation</fullName>
    </recommendedName>
</protein>
<accession>A0A919C7B7</accession>
<dbReference type="AlphaFoldDB" id="A0A919C7B7"/>
<comment type="caution">
    <text evidence="1">The sequence shown here is derived from an EMBL/GenBank/DDBJ whole genome shotgun (WGS) entry which is preliminary data.</text>
</comment>
<proteinExistence type="predicted"/>
<dbReference type="EMBL" id="BNBF01000011">
    <property type="protein sequence ID" value="GHG55025.1"/>
    <property type="molecule type" value="Genomic_DNA"/>
</dbReference>
<dbReference type="InterPro" id="IPR025855">
    <property type="entry name" value="Replic_Relax"/>
</dbReference>
<reference evidence="2" key="1">
    <citation type="journal article" date="2019" name="Int. J. Syst. Evol. Microbiol.">
        <title>The Global Catalogue of Microorganisms (GCM) 10K type strain sequencing project: providing services to taxonomists for standard genome sequencing and annotation.</title>
        <authorList>
            <consortium name="The Broad Institute Genomics Platform"/>
            <consortium name="The Broad Institute Genome Sequencing Center for Infectious Disease"/>
            <person name="Wu L."/>
            <person name="Ma J."/>
        </authorList>
    </citation>
    <scope>NUCLEOTIDE SEQUENCE [LARGE SCALE GENOMIC DNA]</scope>
    <source>
        <strain evidence="2">JCM 4253</strain>
    </source>
</reference>
<sequence length="286" mass="31635">MAAPNANDSLLIPRSFVLTARLSLARVETLAAALSPRDRSIILDLARARMLRGSQMTRLHFDDLAPNSRDRVRRKVLSRLISIGFVATLERPIGGVRAGSSGLIYVLDSGGQRALPFIMAAEEMEPPTRARKPWTPGQAFLLHSLDVSELYVRLVEARRSALLHLAEFLTEPASWFSNGMGGILKPDAYALLQSGDIEDCWAIEVDRATESLLTLRRKLLAYVDFAHAGQVGPHGVTPRVLVTVPHEKRLTALQRLVAELPEPAPQLLYVTLFEDAIQKVTHILKE</sequence>
<dbReference type="Proteomes" id="UP000619355">
    <property type="component" value="Unassembled WGS sequence"/>
</dbReference>
<evidence type="ECO:0000313" key="1">
    <source>
        <dbReference type="EMBL" id="GHG55025.1"/>
    </source>
</evidence>
<organism evidence="1 2">
    <name type="scientific">Streptomyces capoamus</name>
    <dbReference type="NCBI Taxonomy" id="68183"/>
    <lineage>
        <taxon>Bacteria</taxon>
        <taxon>Bacillati</taxon>
        <taxon>Actinomycetota</taxon>
        <taxon>Actinomycetes</taxon>
        <taxon>Kitasatosporales</taxon>
        <taxon>Streptomycetaceae</taxon>
        <taxon>Streptomyces</taxon>
    </lineage>
</organism>
<keyword evidence="2" id="KW-1185">Reference proteome</keyword>
<name>A0A919C7B7_9ACTN</name>
<gene>
    <name evidence="1" type="ORF">GCM10018980_40170</name>
</gene>